<sequence length="864" mass="94183">MISAFMRVAATAFAFSSLSLAAPTSTSSAAPAFQTDCNGQFTYKELAGYGFLPGDARDKFGDTNGGIGSSAAIDKRSWVFDKILGRYTGLLYALPDRGWNTEGTINYVPRVQKFLITFTPKPNATVANPASPNIQLTYLDTILLRGPDGTPATGLNADATGAAKYPGFPDLPVATYTGDGFGGTGNGGKAISIDAEGLVLSNDGGFWISDEYGPYIYRFNAAGLMIGAIRPPDAILPVRNGTVSFSANSPPRYDPNKKTTPANPTTGRQNNQGFEGLTVDEDGKNLYVLLQSATQEDGGDAAATRRNTRFLQYDISKLTPSYVSEYVVQLPTFTNAAGATRVAAQSEVHYISDTHFLILARDSGAGHGAASSTSIYRHIDVFDISKATNVKGLSHDSFNGSIASRAGVLNADITPARYCSFIDFNINSQLNRFGVHNGGAQDAGLLNEKWEGMVLLPAEAADEYYLFTLSDDDFITQNGYINSGKLHYKDASGYNLDNQVLVFKVSLPKGSKPLVGTPTAMAPTSDLELRQYLNSKGIPCSEVEVLTGGTANYVWRIRTLLGRSSIVKHAEPYVKVNRIFPFPVVRMDFEVKALSELPGVLERSEEDMNKDRIVLPALIHYDAEAHVITMGDGGSRTLKSAYIKDSALDIASTGKKIGDWLAHLHSCTEISSRRTGFDNTVGKSVYRYCYQNLASAFEANDLDKSLGERVNEKYGGLLEVDDVCVCHGDFWPGNIILSDHVEAKDRVLTVADWEMVRNGEGATDVGQFAAEAWLLDRFHGGRGLLNAFLKGYLDRRKLERESAVRVAIQIGTHLGFWPTRVEWGSEEETKEIVGCGYRILEAIEDEDWDYLRDSDFGRLFETDD</sequence>
<dbReference type="SUPFAM" id="SSF101898">
    <property type="entry name" value="NHL repeat"/>
    <property type="match status" value="1"/>
</dbReference>
<dbReference type="InterPro" id="IPR027372">
    <property type="entry name" value="Phytase-like_dom"/>
</dbReference>
<dbReference type="Pfam" id="PF01636">
    <property type="entry name" value="APH"/>
    <property type="match status" value="1"/>
</dbReference>
<accession>A0A8H3YM93</accession>
<keyword evidence="2" id="KW-0732">Signal</keyword>
<dbReference type="PANTHER" id="PTHR37957:SF1">
    <property type="entry name" value="PHYTASE-LIKE DOMAIN-CONTAINING PROTEIN"/>
    <property type="match status" value="1"/>
</dbReference>
<dbReference type="Pfam" id="PF13449">
    <property type="entry name" value="Phytase-like"/>
    <property type="match status" value="1"/>
</dbReference>
<feature type="chain" id="PRO_5034803009" description="Phytase-like domain-containing protein" evidence="2">
    <location>
        <begin position="22"/>
        <end position="864"/>
    </location>
</feature>
<comment type="caution">
    <text evidence="5">The sequence shown here is derived from an EMBL/GenBank/DDBJ whole genome shotgun (WGS) entry which is preliminary data.</text>
</comment>
<name>A0A8H3YM93_VENIN</name>
<dbReference type="Proteomes" id="UP000433883">
    <property type="component" value="Unassembled WGS sequence"/>
</dbReference>
<proteinExistence type="predicted"/>
<dbReference type="Gene3D" id="3.30.200.20">
    <property type="entry name" value="Phosphorylase Kinase, domain 1"/>
    <property type="match status" value="1"/>
</dbReference>
<evidence type="ECO:0008006" key="7">
    <source>
        <dbReference type="Google" id="ProtNLM"/>
    </source>
</evidence>
<feature type="region of interest" description="Disordered" evidence="1">
    <location>
        <begin position="246"/>
        <end position="275"/>
    </location>
</feature>
<dbReference type="SUPFAM" id="SSF56112">
    <property type="entry name" value="Protein kinase-like (PK-like)"/>
    <property type="match status" value="1"/>
</dbReference>
<evidence type="ECO:0000259" key="4">
    <source>
        <dbReference type="Pfam" id="PF13449"/>
    </source>
</evidence>
<gene>
    <name evidence="5" type="ORF">BLS_007999</name>
</gene>
<feature type="domain" description="Aminoglycoside phosphotransferase" evidence="3">
    <location>
        <begin position="644"/>
        <end position="796"/>
    </location>
</feature>
<dbReference type="AlphaFoldDB" id="A0A8H3YM93"/>
<evidence type="ECO:0000313" key="6">
    <source>
        <dbReference type="Proteomes" id="UP000433883"/>
    </source>
</evidence>
<dbReference type="InterPro" id="IPR002575">
    <property type="entry name" value="Aminoglycoside_PTrfase"/>
</dbReference>
<evidence type="ECO:0000259" key="3">
    <source>
        <dbReference type="Pfam" id="PF01636"/>
    </source>
</evidence>
<dbReference type="PANTHER" id="PTHR37957">
    <property type="entry name" value="BLR7070 PROTEIN"/>
    <property type="match status" value="1"/>
</dbReference>
<feature type="signal peptide" evidence="2">
    <location>
        <begin position="1"/>
        <end position="21"/>
    </location>
</feature>
<feature type="domain" description="Phytase-like" evidence="4">
    <location>
        <begin position="110"/>
        <end position="474"/>
    </location>
</feature>
<evidence type="ECO:0000256" key="2">
    <source>
        <dbReference type="SAM" id="SignalP"/>
    </source>
</evidence>
<evidence type="ECO:0000313" key="5">
    <source>
        <dbReference type="EMBL" id="KAE9964883.1"/>
    </source>
</evidence>
<dbReference type="InterPro" id="IPR011009">
    <property type="entry name" value="Kinase-like_dom_sf"/>
</dbReference>
<protein>
    <recommendedName>
        <fullName evidence="7">Phytase-like domain-containing protein</fullName>
    </recommendedName>
</protein>
<reference evidence="5 6" key="1">
    <citation type="submission" date="2019-11" db="EMBL/GenBank/DDBJ databases">
        <title>Venturia inaequalis Genome Resource.</title>
        <authorList>
            <person name="Lichtner F.J."/>
        </authorList>
    </citation>
    <scope>NUCLEOTIDE SEQUENCE [LARGE SCALE GENOMIC DNA]</scope>
    <source>
        <strain evidence="5">Bline_iso_100314</strain>
    </source>
</reference>
<organism evidence="5 6">
    <name type="scientific">Venturia inaequalis</name>
    <name type="common">Apple scab fungus</name>
    <dbReference type="NCBI Taxonomy" id="5025"/>
    <lineage>
        <taxon>Eukaryota</taxon>
        <taxon>Fungi</taxon>
        <taxon>Dikarya</taxon>
        <taxon>Ascomycota</taxon>
        <taxon>Pezizomycotina</taxon>
        <taxon>Dothideomycetes</taxon>
        <taxon>Pleosporomycetidae</taxon>
        <taxon>Venturiales</taxon>
        <taxon>Venturiaceae</taxon>
        <taxon>Venturia</taxon>
    </lineage>
</organism>
<dbReference type="EMBL" id="WNWQ01000656">
    <property type="protein sequence ID" value="KAE9964883.1"/>
    <property type="molecule type" value="Genomic_DNA"/>
</dbReference>
<dbReference type="Gene3D" id="3.90.1200.10">
    <property type="match status" value="1"/>
</dbReference>
<evidence type="ECO:0000256" key="1">
    <source>
        <dbReference type="SAM" id="MobiDB-lite"/>
    </source>
</evidence>